<protein>
    <submittedName>
        <fullName evidence="2">Uncharacterized protein</fullName>
    </submittedName>
</protein>
<organism evidence="2">
    <name type="scientific">gut metagenome</name>
    <dbReference type="NCBI Taxonomy" id="749906"/>
    <lineage>
        <taxon>unclassified sequences</taxon>
        <taxon>metagenomes</taxon>
        <taxon>organismal metagenomes</taxon>
    </lineage>
</organism>
<proteinExistence type="predicted"/>
<keyword evidence="1" id="KW-1133">Transmembrane helix</keyword>
<evidence type="ECO:0000256" key="1">
    <source>
        <dbReference type="SAM" id="Phobius"/>
    </source>
</evidence>
<dbReference type="EMBL" id="AMCI01005798">
    <property type="protein sequence ID" value="EJW95455.1"/>
    <property type="molecule type" value="Genomic_DNA"/>
</dbReference>
<comment type="caution">
    <text evidence="2">The sequence shown here is derived from an EMBL/GenBank/DDBJ whole genome shotgun (WGS) entry which is preliminary data.</text>
</comment>
<name>J9C6I6_9ZZZZ</name>
<evidence type="ECO:0000313" key="2">
    <source>
        <dbReference type="EMBL" id="EJW95455.1"/>
    </source>
</evidence>
<keyword evidence="1" id="KW-0812">Transmembrane</keyword>
<keyword evidence="1" id="KW-0472">Membrane</keyword>
<reference evidence="2" key="1">
    <citation type="journal article" date="2012" name="PLoS ONE">
        <title>Gene sets for utilization of primary and secondary nutrition supplies in the distal gut of endangered iberian lynx.</title>
        <authorList>
            <person name="Alcaide M."/>
            <person name="Messina E."/>
            <person name="Richter M."/>
            <person name="Bargiela R."/>
            <person name="Peplies J."/>
            <person name="Huws S.A."/>
            <person name="Newbold C.J."/>
            <person name="Golyshin P.N."/>
            <person name="Simon M.A."/>
            <person name="Lopez G."/>
            <person name="Yakimov M.M."/>
            <person name="Ferrer M."/>
        </authorList>
    </citation>
    <scope>NUCLEOTIDE SEQUENCE</scope>
</reference>
<dbReference type="AlphaFoldDB" id="J9C6I6"/>
<feature type="transmembrane region" description="Helical" evidence="1">
    <location>
        <begin position="20"/>
        <end position="42"/>
    </location>
</feature>
<feature type="non-terminal residue" evidence="2">
    <location>
        <position position="1"/>
    </location>
</feature>
<gene>
    <name evidence="2" type="ORF">EVA_16439</name>
</gene>
<sequence length="71" mass="8464">KYNWKQFAAFFIVIGCTYYITRNFFVTAGILMLLLLIDGLLLDYDHRRRGRKQAEEIMKGLKDEDTDEEKQ</sequence>
<accession>J9C6I6</accession>